<dbReference type="EMBL" id="JAZHXI010000003">
    <property type="protein sequence ID" value="KAL2073645.1"/>
    <property type="molecule type" value="Genomic_DNA"/>
</dbReference>
<protein>
    <recommendedName>
        <fullName evidence="7">Major facilitator superfamily (MFS) profile domain-containing protein</fullName>
    </recommendedName>
</protein>
<feature type="transmembrane region" description="Helical" evidence="6">
    <location>
        <begin position="66"/>
        <end position="92"/>
    </location>
</feature>
<evidence type="ECO:0000256" key="6">
    <source>
        <dbReference type="SAM" id="Phobius"/>
    </source>
</evidence>
<organism evidence="8 9">
    <name type="scientific">Oculimacula yallundae</name>
    <dbReference type="NCBI Taxonomy" id="86028"/>
    <lineage>
        <taxon>Eukaryota</taxon>
        <taxon>Fungi</taxon>
        <taxon>Dikarya</taxon>
        <taxon>Ascomycota</taxon>
        <taxon>Pezizomycotina</taxon>
        <taxon>Leotiomycetes</taxon>
        <taxon>Helotiales</taxon>
        <taxon>Ploettnerulaceae</taxon>
        <taxon>Oculimacula</taxon>
    </lineage>
</organism>
<dbReference type="InterPro" id="IPR011701">
    <property type="entry name" value="MFS"/>
</dbReference>
<dbReference type="SUPFAM" id="SSF103473">
    <property type="entry name" value="MFS general substrate transporter"/>
    <property type="match status" value="1"/>
</dbReference>
<feature type="transmembrane region" description="Helical" evidence="6">
    <location>
        <begin position="191"/>
        <end position="214"/>
    </location>
</feature>
<feature type="transmembrane region" description="Helical" evidence="6">
    <location>
        <begin position="460"/>
        <end position="480"/>
    </location>
</feature>
<dbReference type="PANTHER" id="PTHR23501:SF198">
    <property type="entry name" value="AZOLE RESISTANCE PROTEIN 1-RELATED"/>
    <property type="match status" value="1"/>
</dbReference>
<feature type="transmembrane region" description="Helical" evidence="6">
    <location>
        <begin position="220"/>
        <end position="244"/>
    </location>
</feature>
<gene>
    <name evidence="8" type="ORF">VTL71DRAFT_10971</name>
</gene>
<evidence type="ECO:0000259" key="7">
    <source>
        <dbReference type="PROSITE" id="PS50850"/>
    </source>
</evidence>
<keyword evidence="2 6" id="KW-0812">Transmembrane</keyword>
<keyword evidence="4 6" id="KW-0472">Membrane</keyword>
<feature type="transmembrane region" description="Helical" evidence="6">
    <location>
        <begin position="329"/>
        <end position="349"/>
    </location>
</feature>
<dbReference type="PROSITE" id="PS50850">
    <property type="entry name" value="MFS"/>
    <property type="match status" value="1"/>
</dbReference>
<evidence type="ECO:0000313" key="8">
    <source>
        <dbReference type="EMBL" id="KAL2073645.1"/>
    </source>
</evidence>
<keyword evidence="3 6" id="KW-1133">Transmembrane helix</keyword>
<reference evidence="8 9" key="1">
    <citation type="journal article" date="2024" name="Commun. Biol.">
        <title>Comparative genomic analysis of thermophilic fungi reveals convergent evolutionary adaptations and gene losses.</title>
        <authorList>
            <person name="Steindorff A.S."/>
            <person name="Aguilar-Pontes M.V."/>
            <person name="Robinson A.J."/>
            <person name="Andreopoulos B."/>
            <person name="LaButti K."/>
            <person name="Kuo A."/>
            <person name="Mondo S."/>
            <person name="Riley R."/>
            <person name="Otillar R."/>
            <person name="Haridas S."/>
            <person name="Lipzen A."/>
            <person name="Grimwood J."/>
            <person name="Schmutz J."/>
            <person name="Clum A."/>
            <person name="Reid I.D."/>
            <person name="Moisan M.C."/>
            <person name="Butler G."/>
            <person name="Nguyen T.T.M."/>
            <person name="Dewar K."/>
            <person name="Conant G."/>
            <person name="Drula E."/>
            <person name="Henrissat B."/>
            <person name="Hansel C."/>
            <person name="Singer S."/>
            <person name="Hutchinson M.I."/>
            <person name="de Vries R.P."/>
            <person name="Natvig D.O."/>
            <person name="Powell A.J."/>
            <person name="Tsang A."/>
            <person name="Grigoriev I.V."/>
        </authorList>
    </citation>
    <scope>NUCLEOTIDE SEQUENCE [LARGE SCALE GENOMIC DNA]</scope>
    <source>
        <strain evidence="8 9">CBS 494.80</strain>
    </source>
</reference>
<comment type="subcellular location">
    <subcellularLocation>
        <location evidence="1">Membrane</location>
        <topology evidence="1">Multi-pass membrane protein</topology>
    </subcellularLocation>
</comment>
<feature type="transmembrane region" description="Helical" evidence="6">
    <location>
        <begin position="159"/>
        <end position="179"/>
    </location>
</feature>
<feature type="transmembrane region" description="Helical" evidence="6">
    <location>
        <begin position="531"/>
        <end position="551"/>
    </location>
</feature>
<dbReference type="Proteomes" id="UP001595075">
    <property type="component" value="Unassembled WGS sequence"/>
</dbReference>
<evidence type="ECO:0000256" key="2">
    <source>
        <dbReference type="ARBA" id="ARBA00022692"/>
    </source>
</evidence>
<dbReference type="CDD" id="cd17502">
    <property type="entry name" value="MFS_Azr1_MDR_like"/>
    <property type="match status" value="1"/>
</dbReference>
<comment type="caution">
    <text evidence="8">The sequence shown here is derived from an EMBL/GenBank/DDBJ whole genome shotgun (WGS) entry which is preliminary data.</text>
</comment>
<dbReference type="Gene3D" id="1.20.1720.10">
    <property type="entry name" value="Multidrug resistance protein D"/>
    <property type="match status" value="1"/>
</dbReference>
<name>A0ABR4CUX4_9HELO</name>
<feature type="region of interest" description="Disordered" evidence="5">
    <location>
        <begin position="1"/>
        <end position="54"/>
    </location>
</feature>
<feature type="transmembrane region" description="Helical" evidence="6">
    <location>
        <begin position="134"/>
        <end position="153"/>
    </location>
</feature>
<feature type="domain" description="Major facilitator superfamily (MFS) profile" evidence="7">
    <location>
        <begin position="69"/>
        <end position="554"/>
    </location>
</feature>
<proteinExistence type="predicted"/>
<accession>A0ABR4CUX4</accession>
<feature type="transmembrane region" description="Helical" evidence="6">
    <location>
        <begin position="426"/>
        <end position="448"/>
    </location>
</feature>
<evidence type="ECO:0000256" key="1">
    <source>
        <dbReference type="ARBA" id="ARBA00004141"/>
    </source>
</evidence>
<evidence type="ECO:0000313" key="9">
    <source>
        <dbReference type="Proteomes" id="UP001595075"/>
    </source>
</evidence>
<keyword evidence="9" id="KW-1185">Reference proteome</keyword>
<feature type="transmembrane region" description="Helical" evidence="6">
    <location>
        <begin position="369"/>
        <end position="389"/>
    </location>
</feature>
<feature type="transmembrane region" description="Helical" evidence="6">
    <location>
        <begin position="396"/>
        <end position="414"/>
    </location>
</feature>
<dbReference type="Gene3D" id="1.20.1250.20">
    <property type="entry name" value="MFS general substrate transporter like domains"/>
    <property type="match status" value="1"/>
</dbReference>
<dbReference type="InterPro" id="IPR036259">
    <property type="entry name" value="MFS_trans_sf"/>
</dbReference>
<feature type="transmembrane region" description="Helical" evidence="6">
    <location>
        <begin position="104"/>
        <end position="122"/>
    </location>
</feature>
<sequence>MANIDHEKSSGVGSSPEKVPLASPSDTDDNDNRQRSSDEQVEASNLTLGTPDEAAEDPNYLHGARLVLLTVTLMLGQFVLGIDATIITSALPTITAEFDSPFDVGWYGSAYLLTTIALQPTFGKIYMYFNVKITFIVSVLIFELGSVVCAIAKKSETCIVGRALAGVGQASMLAGGMIVIGYRIPLKRRALYFAVLTSMNGVASVMGPPIGGVFTDIPKLTWRFCFWINLPLGALSVITGLLCFESPAGLPLQMLLKQKLAKLDIGGAILMISGMTCLFLALQKGGAVYLWSDSRVWGCLLGFVLITGAFIALEICASIPPKIISQRTIFSSGIFAGLVSIGLSTHTYFLPFYFQAAKGLSAEASGLRLVPYLGSIMISSLGVGLLLMLVGYPVPLMWSGVSLFAIGSGLLATLDVNSSAGSWIGFQLLTGFGFGSTVNLAAVVIQAALPAEDLPIGNSLLLFFNFLGGALGVSIAQVIYSNVLKDQLGILVPDLDVSTVISAGATNIRTVVPKDLIPLVREAYSNAVSKVFLLPIAGGCLAFLFTFGIRWKNITK</sequence>
<evidence type="ECO:0000256" key="4">
    <source>
        <dbReference type="ARBA" id="ARBA00023136"/>
    </source>
</evidence>
<feature type="transmembrane region" description="Helical" evidence="6">
    <location>
        <begin position="265"/>
        <end position="283"/>
    </location>
</feature>
<feature type="transmembrane region" description="Helical" evidence="6">
    <location>
        <begin position="295"/>
        <end position="317"/>
    </location>
</feature>
<dbReference type="InterPro" id="IPR020846">
    <property type="entry name" value="MFS_dom"/>
</dbReference>
<evidence type="ECO:0000256" key="3">
    <source>
        <dbReference type="ARBA" id="ARBA00022989"/>
    </source>
</evidence>
<dbReference type="Pfam" id="PF07690">
    <property type="entry name" value="MFS_1"/>
    <property type="match status" value="1"/>
</dbReference>
<dbReference type="PANTHER" id="PTHR23501">
    <property type="entry name" value="MAJOR FACILITATOR SUPERFAMILY"/>
    <property type="match status" value="1"/>
</dbReference>
<evidence type="ECO:0000256" key="5">
    <source>
        <dbReference type="SAM" id="MobiDB-lite"/>
    </source>
</evidence>